<accession>A0A833M0E4</accession>
<feature type="compositionally biased region" description="Basic and acidic residues" evidence="1">
    <location>
        <begin position="115"/>
        <end position="136"/>
    </location>
</feature>
<organism evidence="2 3">
    <name type="scientific">Leptonema illini</name>
    <dbReference type="NCBI Taxonomy" id="183"/>
    <lineage>
        <taxon>Bacteria</taxon>
        <taxon>Pseudomonadati</taxon>
        <taxon>Spirochaetota</taxon>
        <taxon>Spirochaetia</taxon>
        <taxon>Leptospirales</taxon>
        <taxon>Leptospiraceae</taxon>
        <taxon>Leptonema</taxon>
    </lineage>
</organism>
<dbReference type="Proteomes" id="UP000460298">
    <property type="component" value="Unassembled WGS sequence"/>
</dbReference>
<proteinExistence type="predicted"/>
<dbReference type="AlphaFoldDB" id="A0A833M0E4"/>
<reference evidence="2 3" key="1">
    <citation type="submission" date="2019-10" db="EMBL/GenBank/DDBJ databases">
        <title>Extracellular Electron Transfer in a Candidatus Methanoperedens spp. Enrichment Culture.</title>
        <authorList>
            <person name="Berger S."/>
            <person name="Rangel Shaw D."/>
            <person name="Berben T."/>
            <person name="In 'T Zandt M."/>
            <person name="Frank J."/>
            <person name="Reimann J."/>
            <person name="Jetten M.S.M."/>
            <person name="Welte C.U."/>
        </authorList>
    </citation>
    <scope>NUCLEOTIDE SEQUENCE [LARGE SCALE GENOMIC DNA]</scope>
    <source>
        <strain evidence="2">SB12</strain>
    </source>
</reference>
<evidence type="ECO:0000313" key="3">
    <source>
        <dbReference type="Proteomes" id="UP000460298"/>
    </source>
</evidence>
<feature type="region of interest" description="Disordered" evidence="1">
    <location>
        <begin position="105"/>
        <end position="136"/>
    </location>
</feature>
<name>A0A833M0E4_9LEPT</name>
<comment type="caution">
    <text evidence="2">The sequence shown here is derived from an EMBL/GenBank/DDBJ whole genome shotgun (WGS) entry which is preliminary data.</text>
</comment>
<dbReference type="EMBL" id="WBUI01000001">
    <property type="protein sequence ID" value="KAB2935360.1"/>
    <property type="molecule type" value="Genomic_DNA"/>
</dbReference>
<evidence type="ECO:0000256" key="1">
    <source>
        <dbReference type="SAM" id="MobiDB-lite"/>
    </source>
</evidence>
<evidence type="ECO:0000313" key="2">
    <source>
        <dbReference type="EMBL" id="KAB2935360.1"/>
    </source>
</evidence>
<gene>
    <name evidence="2" type="ORF">F9K24_01125</name>
</gene>
<sequence>MDWKEIEWSEPPKRVAQSIGEGNIQEALLRALVGDSSADEKALEYLAANWSKLGETRSMPVSLHAGVLIVQCISAPARQNLVLKFPGIQREIRQRFNMEIQQMRFEQKAPVAPPQKEKTQKIDETKKEETDTVKSESPLIHDIRRILGL</sequence>
<protein>
    <submittedName>
        <fullName evidence="2">DUF721 domain-containing protein</fullName>
    </submittedName>
</protein>